<dbReference type="AlphaFoldDB" id="A0A6J7GHU4"/>
<dbReference type="InterPro" id="IPR022292">
    <property type="entry name" value="CHP03843"/>
</dbReference>
<evidence type="ECO:0000313" key="1">
    <source>
        <dbReference type="EMBL" id="CAB4904485.1"/>
    </source>
</evidence>
<dbReference type="EMBL" id="CAFBMC010000066">
    <property type="protein sequence ID" value="CAB4904485.1"/>
    <property type="molecule type" value="Genomic_DNA"/>
</dbReference>
<gene>
    <name evidence="1" type="ORF">UFOPK3495_01167</name>
</gene>
<protein>
    <submittedName>
        <fullName evidence="1">Unannotated protein</fullName>
    </submittedName>
</protein>
<organism evidence="1">
    <name type="scientific">freshwater metagenome</name>
    <dbReference type="NCBI Taxonomy" id="449393"/>
    <lineage>
        <taxon>unclassified sequences</taxon>
        <taxon>metagenomes</taxon>
        <taxon>ecological metagenomes</taxon>
    </lineage>
</organism>
<accession>A0A6J7GHU4</accession>
<reference evidence="1" key="1">
    <citation type="submission" date="2020-05" db="EMBL/GenBank/DDBJ databases">
        <authorList>
            <person name="Chiriac C."/>
            <person name="Salcher M."/>
            <person name="Ghai R."/>
            <person name="Kavagutti S V."/>
        </authorList>
    </citation>
    <scope>NUCLEOTIDE SEQUENCE</scope>
</reference>
<dbReference type="NCBIfam" id="TIGR03843">
    <property type="entry name" value="SCO1664 family protein"/>
    <property type="match status" value="1"/>
</dbReference>
<name>A0A6J7GHU4_9ZZZZ</name>
<sequence length="260" mass="28967">MDVITLLKQGELTVLGRLAGSSNATLLSTVTSLDGTELKCVYKPVHGERPLWDFAEGTLAGREVAAFELSDFLGWEVIPVTVWRDEGPYGKGSVQLWVEESDDIAVVEIVATEHQPQGWLHVLTGENEAGESVSVVHQQRVDLQQIAVLDALMNNADRKAGHVLVGQGDRLWGIDHGLTFHDEHKLRTVLWGWAGERIPKALLKDIEALQENWSAIEQILDEHLAGYEIMAFQERLEELLESGTFPAPSHEWPAIPWPLF</sequence>
<proteinExistence type="predicted"/>